<feature type="compositionally biased region" description="Basic and acidic residues" evidence="1">
    <location>
        <begin position="72"/>
        <end position="87"/>
    </location>
</feature>
<proteinExistence type="predicted"/>
<keyword evidence="3" id="KW-1185">Reference proteome</keyword>
<comment type="caution">
    <text evidence="2">The sequence shown here is derived from an EMBL/GenBank/DDBJ whole genome shotgun (WGS) entry which is preliminary data.</text>
</comment>
<name>A0A8J3TPT2_9ACTN</name>
<evidence type="ECO:0000313" key="2">
    <source>
        <dbReference type="EMBL" id="GII30923.1"/>
    </source>
</evidence>
<sequence>MEPKGHFEFQEMAAQLKREAALLTGDRLLAAEARTEEAEARLCLTWHAIVDTVREPRRPPSGHTGEMPSRPADQRGGRPSRRERARE</sequence>
<accession>A0A8J3TPT2</accession>
<feature type="region of interest" description="Disordered" evidence="1">
    <location>
        <begin position="53"/>
        <end position="87"/>
    </location>
</feature>
<dbReference type="Proteomes" id="UP000650628">
    <property type="component" value="Unassembled WGS sequence"/>
</dbReference>
<evidence type="ECO:0000313" key="3">
    <source>
        <dbReference type="Proteomes" id="UP000650628"/>
    </source>
</evidence>
<dbReference type="RefSeq" id="WP_203954863.1">
    <property type="nucleotide sequence ID" value="NZ_BOOO01000022.1"/>
</dbReference>
<organism evidence="2 3">
    <name type="scientific">Planotetraspora mira</name>
    <dbReference type="NCBI Taxonomy" id="58121"/>
    <lineage>
        <taxon>Bacteria</taxon>
        <taxon>Bacillati</taxon>
        <taxon>Actinomycetota</taxon>
        <taxon>Actinomycetes</taxon>
        <taxon>Streptosporangiales</taxon>
        <taxon>Streptosporangiaceae</taxon>
        <taxon>Planotetraspora</taxon>
    </lineage>
</organism>
<evidence type="ECO:0000256" key="1">
    <source>
        <dbReference type="SAM" id="MobiDB-lite"/>
    </source>
</evidence>
<dbReference type="EMBL" id="BOOO01000022">
    <property type="protein sequence ID" value="GII30923.1"/>
    <property type="molecule type" value="Genomic_DNA"/>
</dbReference>
<protein>
    <submittedName>
        <fullName evidence="2">Uncharacterized protein</fullName>
    </submittedName>
</protein>
<reference evidence="2 3" key="1">
    <citation type="submission" date="2021-01" db="EMBL/GenBank/DDBJ databases">
        <title>Whole genome shotgun sequence of Planotetraspora mira NBRC 15435.</title>
        <authorList>
            <person name="Komaki H."/>
            <person name="Tamura T."/>
        </authorList>
    </citation>
    <scope>NUCLEOTIDE SEQUENCE [LARGE SCALE GENOMIC DNA]</scope>
    <source>
        <strain evidence="2 3">NBRC 15435</strain>
    </source>
</reference>
<dbReference type="AlphaFoldDB" id="A0A8J3TPT2"/>
<gene>
    <name evidence="2" type="ORF">Pmi06nite_43650</name>
</gene>